<evidence type="ECO:0000256" key="2">
    <source>
        <dbReference type="ARBA" id="ARBA00022803"/>
    </source>
</evidence>
<evidence type="ECO:0000256" key="4">
    <source>
        <dbReference type="SAM" id="SignalP"/>
    </source>
</evidence>
<evidence type="ECO:0000256" key="3">
    <source>
        <dbReference type="PROSITE-ProRule" id="PRU00339"/>
    </source>
</evidence>
<organism evidence="6 7">
    <name type="scientific">Solitalea agri</name>
    <dbReference type="NCBI Taxonomy" id="2953739"/>
    <lineage>
        <taxon>Bacteria</taxon>
        <taxon>Pseudomonadati</taxon>
        <taxon>Bacteroidota</taxon>
        <taxon>Sphingobacteriia</taxon>
        <taxon>Sphingobacteriales</taxon>
        <taxon>Sphingobacteriaceae</taxon>
        <taxon>Solitalea</taxon>
    </lineage>
</organism>
<dbReference type="Pfam" id="PF19413">
    <property type="entry name" value="YaiO"/>
    <property type="match status" value="1"/>
</dbReference>
<dbReference type="Proteomes" id="UP001155182">
    <property type="component" value="Unassembled WGS sequence"/>
</dbReference>
<proteinExistence type="predicted"/>
<feature type="repeat" description="TPR" evidence="3">
    <location>
        <begin position="88"/>
        <end position="121"/>
    </location>
</feature>
<gene>
    <name evidence="6" type="ORF">NF867_17295</name>
</gene>
<keyword evidence="1" id="KW-0677">Repeat</keyword>
<sequence>MKYSIAILTVIMLSGLFSPLSAQSFEEARNLAFNGERAKAREICKVILTQDYNSDVALLMGRTYAWDAKYDSARVVLKDILARNPNNMEALDALTDVEYWSEDYEKAIEYCDVALKINPKNEDFQLKKAKILHSNKQFEEASALLEALVKINGSNVEAMKKLADYRFDVLKNKVTINYTLDHFKSVNEDPWQTLTLSYGHKTIIGTVTTRVNYAQRFGSTGFQYEMDAYPKISENNYGYINYGFSQNTMFPKHRLGAELYHSFPNAFEGSLGMRTLFFSGSSVSIFTGSLGKYIGDYWISFRPYVTPGSEGTSVSGFLTTRRYFSDPANYLSLQLGYGISPDENQNLVNPDLSSKLNLKKCSMNLGYDHIIKRTWIINPSIGWSSEELQPGKFSSYYTFDISLTWLF</sequence>
<dbReference type="AlphaFoldDB" id="A0A9X2F5Q0"/>
<dbReference type="Pfam" id="PF14559">
    <property type="entry name" value="TPR_19"/>
    <property type="match status" value="1"/>
</dbReference>
<dbReference type="InterPro" id="IPR019734">
    <property type="entry name" value="TPR_rpt"/>
</dbReference>
<dbReference type="PANTHER" id="PTHR44943">
    <property type="entry name" value="CELLULOSE SYNTHASE OPERON PROTEIN C"/>
    <property type="match status" value="1"/>
</dbReference>
<feature type="domain" description="YaiO beta-barrel" evidence="5">
    <location>
        <begin position="171"/>
        <end position="343"/>
    </location>
</feature>
<comment type="caution">
    <text evidence="6">The sequence shown here is derived from an EMBL/GenBank/DDBJ whole genome shotgun (WGS) entry which is preliminary data.</text>
</comment>
<dbReference type="InterPro" id="IPR051685">
    <property type="entry name" value="Ycf3/AcsC/BcsC/TPR_MFPF"/>
</dbReference>
<name>A0A9X2F5Q0_9SPHI</name>
<dbReference type="PANTHER" id="PTHR44943:SF8">
    <property type="entry name" value="TPR REPEAT-CONTAINING PROTEIN MJ0263"/>
    <property type="match status" value="1"/>
</dbReference>
<dbReference type="EMBL" id="JAMWYS010000058">
    <property type="protein sequence ID" value="MCO4294620.1"/>
    <property type="molecule type" value="Genomic_DNA"/>
</dbReference>
<evidence type="ECO:0000256" key="1">
    <source>
        <dbReference type="ARBA" id="ARBA00022737"/>
    </source>
</evidence>
<dbReference type="RefSeq" id="WP_252589651.1">
    <property type="nucleotide sequence ID" value="NZ_JAMWYS010000058.1"/>
</dbReference>
<evidence type="ECO:0000259" key="5">
    <source>
        <dbReference type="Pfam" id="PF19413"/>
    </source>
</evidence>
<keyword evidence="4" id="KW-0732">Signal</keyword>
<feature type="signal peptide" evidence="4">
    <location>
        <begin position="1"/>
        <end position="22"/>
    </location>
</feature>
<keyword evidence="2 3" id="KW-0802">TPR repeat</keyword>
<feature type="chain" id="PRO_5040788703" evidence="4">
    <location>
        <begin position="23"/>
        <end position="407"/>
    </location>
</feature>
<dbReference type="InterPro" id="IPR011990">
    <property type="entry name" value="TPR-like_helical_dom_sf"/>
</dbReference>
<reference evidence="6" key="1">
    <citation type="submission" date="2022-06" db="EMBL/GenBank/DDBJ databases">
        <title>Solitalea sp. MAHUQ-68 isolated from rhizospheric soil.</title>
        <authorList>
            <person name="Huq M.A."/>
        </authorList>
    </citation>
    <scope>NUCLEOTIDE SEQUENCE</scope>
    <source>
        <strain evidence="6">MAHUQ-68</strain>
    </source>
</reference>
<evidence type="ECO:0000313" key="7">
    <source>
        <dbReference type="Proteomes" id="UP001155182"/>
    </source>
</evidence>
<dbReference type="SMART" id="SM00028">
    <property type="entry name" value="TPR"/>
    <property type="match status" value="3"/>
</dbReference>
<keyword evidence="7" id="KW-1185">Reference proteome</keyword>
<evidence type="ECO:0000313" key="6">
    <source>
        <dbReference type="EMBL" id="MCO4294620.1"/>
    </source>
</evidence>
<dbReference type="NCBIfam" id="TIGR04390">
    <property type="entry name" value="OMP_YaiO_dom"/>
    <property type="match status" value="1"/>
</dbReference>
<dbReference type="Gene3D" id="1.25.40.10">
    <property type="entry name" value="Tetratricopeptide repeat domain"/>
    <property type="match status" value="1"/>
</dbReference>
<accession>A0A9X2F5Q0</accession>
<dbReference type="PROSITE" id="PS50005">
    <property type="entry name" value="TPR"/>
    <property type="match status" value="1"/>
</dbReference>
<dbReference type="InterPro" id="IPR030887">
    <property type="entry name" value="Beta-barrel_YaiO"/>
</dbReference>
<dbReference type="SUPFAM" id="SSF48452">
    <property type="entry name" value="TPR-like"/>
    <property type="match status" value="1"/>
</dbReference>
<protein>
    <submittedName>
        <fullName evidence="6">YaiO family outer membrane beta-barrel protein</fullName>
    </submittedName>
</protein>